<comment type="caution">
    <text evidence="1">The sequence shown here is derived from an EMBL/GenBank/DDBJ whole genome shotgun (WGS) entry which is preliminary data.</text>
</comment>
<dbReference type="Proteomes" id="UP000037393">
    <property type="component" value="Unassembled WGS sequence"/>
</dbReference>
<gene>
    <name evidence="1" type="ORF">GM31_04320</name>
</gene>
<dbReference type="RefSeq" id="WP_049847823.1">
    <property type="nucleotide sequence ID" value="NZ_JNGH01000065.1"/>
</dbReference>
<organism evidence="1 2">
    <name type="scientific">Trabulsiella odontotermitis</name>
    <dbReference type="NCBI Taxonomy" id="379893"/>
    <lineage>
        <taxon>Bacteria</taxon>
        <taxon>Pseudomonadati</taxon>
        <taxon>Pseudomonadota</taxon>
        <taxon>Gammaproteobacteria</taxon>
        <taxon>Enterobacterales</taxon>
        <taxon>Enterobacteriaceae</taxon>
        <taxon>Trabulsiella</taxon>
    </lineage>
</organism>
<dbReference type="PATRIC" id="fig|379893.3.peg.4412"/>
<evidence type="ECO:0000313" key="1">
    <source>
        <dbReference type="EMBL" id="KNC90578.1"/>
    </source>
</evidence>
<dbReference type="Gene3D" id="1.20.1590.10">
    <property type="entry name" value="YP_001051499.1 domain like"/>
    <property type="match status" value="1"/>
</dbReference>
<accession>A0A0L0GQA0</accession>
<keyword evidence="2" id="KW-1185">Reference proteome</keyword>
<name>A0A0L0GQA0_9ENTR</name>
<reference evidence="1 2" key="1">
    <citation type="journal article" date="2015" name="Appl. Environ. Microbiol.">
        <title>The Enterobacterium Trabulsiella odontotermitis Presents Novel Adaptations Related to Its Association with Fungus-Growing Termites.</title>
        <authorList>
            <person name="Sapountzis P."/>
            <person name="Gruntjes T."/>
            <person name="Otani S."/>
            <person name="Estevez J."/>
            <person name="da Costa R.R."/>
            <person name="Plunkett G.3rd."/>
            <person name="Perna N.T."/>
            <person name="Poulsen M."/>
        </authorList>
    </citation>
    <scope>NUCLEOTIDE SEQUENCE [LARGE SCALE GENOMIC DNA]</scope>
    <source>
        <strain evidence="1 2">12</strain>
    </source>
</reference>
<proteinExistence type="predicted"/>
<protein>
    <submittedName>
        <fullName evidence="1">Uncharacterized protein</fullName>
    </submittedName>
</protein>
<dbReference type="InterPro" id="IPR023381">
    <property type="entry name" value="YP001051499.1-like_dom_sf"/>
</dbReference>
<sequence length="180" mass="20789">MSSILNEYGKDFLERLIALPQDKKFTLGLIYVNRQSELFIFFDNIYSTNLHDVFCRYIRNGVDAIVAKGSVSIDINEIYAAIPDADDYSEIECTYVQNALLSIYYLFDYYITKENDLLQQSLDMVLENVDVLSYSVNKSYDEHNVFSHEVKILNNIISKVEFFSGNISDLIESEEKLSPL</sequence>
<dbReference type="AlphaFoldDB" id="A0A0L0GQA0"/>
<evidence type="ECO:0000313" key="2">
    <source>
        <dbReference type="Proteomes" id="UP000037393"/>
    </source>
</evidence>
<dbReference type="EMBL" id="JNGI01000143">
    <property type="protein sequence ID" value="KNC90578.1"/>
    <property type="molecule type" value="Genomic_DNA"/>
</dbReference>